<dbReference type="Pfam" id="PF13424">
    <property type="entry name" value="TPR_12"/>
    <property type="match status" value="1"/>
</dbReference>
<dbReference type="InterPro" id="IPR019734">
    <property type="entry name" value="TPR_rpt"/>
</dbReference>
<dbReference type="SUPFAM" id="SSF48452">
    <property type="entry name" value="TPR-like"/>
    <property type="match status" value="3"/>
</dbReference>
<comment type="caution">
    <text evidence="4">The sequence shown here is derived from an EMBL/GenBank/DDBJ whole genome shotgun (WGS) entry which is preliminary data.</text>
</comment>
<feature type="domain" description="DUF5107" evidence="3">
    <location>
        <begin position="41"/>
        <end position="344"/>
    </location>
</feature>
<evidence type="ECO:0000313" key="4">
    <source>
        <dbReference type="EMBL" id="NMM94425.1"/>
    </source>
</evidence>
<dbReference type="PANTHER" id="PTHR44858:SF1">
    <property type="entry name" value="UDP-N-ACETYLGLUCOSAMINE--PEPTIDE N-ACETYLGLUCOSAMINYLTRANSFERASE SPINDLY-RELATED"/>
    <property type="match status" value="1"/>
</dbReference>
<evidence type="ECO:0000313" key="5">
    <source>
        <dbReference type="Proteomes" id="UP000532194"/>
    </source>
</evidence>
<reference evidence="4 5" key="1">
    <citation type="submission" date="2020-02" db="EMBL/GenBank/DDBJ databases">
        <title>Characterization of phylogenetic diversity of novel bifidobacterial species isolated in Czech ZOOs.</title>
        <authorList>
            <person name="Lugli G.A."/>
            <person name="Vera N.B."/>
            <person name="Ventura M."/>
        </authorList>
    </citation>
    <scope>NUCLEOTIDE SEQUENCE [LARGE SCALE GENOMIC DNA]</scope>
    <source>
        <strain evidence="4 5">DSM 109957</strain>
    </source>
</reference>
<evidence type="ECO:0000256" key="2">
    <source>
        <dbReference type="ARBA" id="ARBA00022803"/>
    </source>
</evidence>
<dbReference type="Pfam" id="PF17128">
    <property type="entry name" value="DUF5107"/>
    <property type="match status" value="1"/>
</dbReference>
<protein>
    <submittedName>
        <fullName evidence="4">Tetratricopeptide repeat protein</fullName>
    </submittedName>
</protein>
<dbReference type="AlphaFoldDB" id="A0A7Y0HRT7"/>
<evidence type="ECO:0000256" key="1">
    <source>
        <dbReference type="ARBA" id="ARBA00022737"/>
    </source>
</evidence>
<keyword evidence="5" id="KW-1185">Reference proteome</keyword>
<dbReference type="RefSeq" id="WP_169172435.1">
    <property type="nucleotide sequence ID" value="NZ_JAAIII010000004.1"/>
</dbReference>
<dbReference type="InterPro" id="IPR014718">
    <property type="entry name" value="GH-type_carb-bd"/>
</dbReference>
<keyword evidence="2" id="KW-0802">TPR repeat</keyword>
<dbReference type="InterPro" id="IPR050498">
    <property type="entry name" value="Ycf3"/>
</dbReference>
<organism evidence="4 5">
    <name type="scientific">Bifidobacterium oedipodis</name>
    <dbReference type="NCBI Taxonomy" id="2675322"/>
    <lineage>
        <taxon>Bacteria</taxon>
        <taxon>Bacillati</taxon>
        <taxon>Actinomycetota</taxon>
        <taxon>Actinomycetes</taxon>
        <taxon>Bifidobacteriales</taxon>
        <taxon>Bifidobacteriaceae</taxon>
        <taxon>Bifidobacterium</taxon>
    </lineage>
</organism>
<name>A0A7Y0HRT7_9BIFI</name>
<dbReference type="InterPro" id="IPR011990">
    <property type="entry name" value="TPR-like_helical_dom_sf"/>
</dbReference>
<evidence type="ECO:0000259" key="3">
    <source>
        <dbReference type="Pfam" id="PF17128"/>
    </source>
</evidence>
<proteinExistence type="predicted"/>
<dbReference type="GO" id="GO:0030246">
    <property type="term" value="F:carbohydrate binding"/>
    <property type="evidence" value="ECO:0007669"/>
    <property type="project" value="InterPro"/>
</dbReference>
<dbReference type="EMBL" id="JAAIII010000004">
    <property type="protein sequence ID" value="NMM94425.1"/>
    <property type="molecule type" value="Genomic_DNA"/>
</dbReference>
<keyword evidence="1" id="KW-0677">Repeat</keyword>
<dbReference type="InterPro" id="IPR033396">
    <property type="entry name" value="DUF5107"/>
</dbReference>
<dbReference type="Gene3D" id="1.25.40.10">
    <property type="entry name" value="Tetratricopeptide repeat domain"/>
    <property type="match status" value="3"/>
</dbReference>
<accession>A0A7Y0HRT7</accession>
<gene>
    <name evidence="4" type="ORF">G1C95_1612</name>
</gene>
<sequence>MRQSDVSVSDTVITIPTYEIGAPDKNPQFIEKRVYQGSTGKVYPYPVIESIKDEKTDKQYKAVIIENEYLEVTVLPELGGRIQYARDKTNGYDFVYRNDVIKPALVGLTGPWISGGIEFNWPQHHRPTTYMPVDYQLVDLPDGGRGVQCHDVDQIHGTEVVTTIALHPGKAYIEITGDLYNGTSFPQTFLWWANPAVPVNEHTRTVMPPDVTAVMDHGKRDVSRYPIATGTYYKHDYSEGVDIGRYKNVPVPTSYMAAGSEYDFVGGYDFGVGAGILHYADHHISPGKKQWVWGCGDFGQAWDRNLTDENGPYAELMTGVYTDNQPDFTWLKPFESKKFTQYFMPYKGVGLVKNATLDAAVNLEFGPVDPAKAAGEREGVDGEGLTAGQGRVTVYATQLFEHARITVSASDKNGAGAPGVSETSERVLFEKNVLLSPVDVQRFEFDTDGIEATLITVSVRDLETGRTLVHYTPQPEKIDKLPEPAQAAAAPADIATNEELFLTAQHLEQYRHATYLPDPYYLEGLKRDPGDARINNAYGLLLMRRGVFDTAKEHFERAIERLTWRNPNPYDSAAYCNLGLAERFLGNDNEAFDAFYKAIWDGAQQETAYYHMAALAAKRGAWTEALDYVERGLVRNAKNMRARGLKAYLLRMLGRSQEAGAQLAENLAADVFDFVSGYEQFLTNGDERVFALMRGFAQNYLKTAREYASFGAWDEALGVLSHADQHDPMVNYYQAYYHDILGHDDQAQRYAALAEQADSYCCFPNKLEDIAVLRRAMELGAEAKAPYYLGCLYYDRLQFDAAIALWERSKAADPAFPTVHRNLSLAYYNKRHDAGKALAEMKEAFLLDESDPRVFLELDQLHRTLGWSYERRLEEFEQHLDVVKGRDDLTIEYLTVLNLTGNHAKAYELMGKRRFHPWEGGEGKITAQYRIALTLLAKDAMAAKDWVRAKELLVEAQTYPHNLGEGKLEGQKDNDLHYYLGVVERQLGDEQAATAEFRRATIGPDEVKGAMYYNDQPAEMILFQGLAHRALGETGPANARFYRLLDFGEQHLGDKVGIEYFAVSLPDFLIYDKDYTRMNHTHCEYVMALANIGLGNTGKACELLSEALVEDPSHIQANLFLDELEHRHTLR</sequence>
<dbReference type="Gene3D" id="2.70.98.10">
    <property type="match status" value="1"/>
</dbReference>
<dbReference type="PANTHER" id="PTHR44858">
    <property type="entry name" value="TETRATRICOPEPTIDE REPEAT PROTEIN 6"/>
    <property type="match status" value="1"/>
</dbReference>
<dbReference type="Proteomes" id="UP000532194">
    <property type="component" value="Unassembled WGS sequence"/>
</dbReference>
<dbReference type="SMART" id="SM00028">
    <property type="entry name" value="TPR"/>
    <property type="match status" value="5"/>
</dbReference>